<dbReference type="SUPFAM" id="SSF48592">
    <property type="entry name" value="GroEL equatorial domain-like"/>
    <property type="match status" value="1"/>
</dbReference>
<dbReference type="OrthoDB" id="496at2759"/>
<keyword evidence="1" id="KW-0547">Nucleotide-binding</keyword>
<dbReference type="InterPro" id="IPR017998">
    <property type="entry name" value="Chaperone_TCP-1"/>
</dbReference>
<accession>A0A9N9TPS2</accession>
<evidence type="ECO:0000256" key="2">
    <source>
        <dbReference type="ARBA" id="ARBA00022840"/>
    </source>
</evidence>
<dbReference type="AlphaFoldDB" id="A0A9N9TPS2"/>
<reference evidence="4" key="1">
    <citation type="submission" date="2022-01" db="EMBL/GenBank/DDBJ databases">
        <authorList>
            <person name="King R."/>
        </authorList>
    </citation>
    <scope>NUCLEOTIDE SEQUENCE</scope>
</reference>
<organism evidence="4 5">
    <name type="scientific">Phyllotreta striolata</name>
    <name type="common">Striped flea beetle</name>
    <name type="synonym">Crioceris striolata</name>
    <dbReference type="NCBI Taxonomy" id="444603"/>
    <lineage>
        <taxon>Eukaryota</taxon>
        <taxon>Metazoa</taxon>
        <taxon>Ecdysozoa</taxon>
        <taxon>Arthropoda</taxon>
        <taxon>Hexapoda</taxon>
        <taxon>Insecta</taxon>
        <taxon>Pterygota</taxon>
        <taxon>Neoptera</taxon>
        <taxon>Endopterygota</taxon>
        <taxon>Coleoptera</taxon>
        <taxon>Polyphaga</taxon>
        <taxon>Cucujiformia</taxon>
        <taxon>Chrysomeloidea</taxon>
        <taxon>Chrysomelidae</taxon>
        <taxon>Galerucinae</taxon>
        <taxon>Alticini</taxon>
        <taxon>Phyllotreta</taxon>
    </lineage>
</organism>
<dbReference type="InterPro" id="IPR002423">
    <property type="entry name" value="Cpn60/GroEL/TCP-1"/>
</dbReference>
<sequence>MKVFSCSMFSKYGQLRFPLVEVLGYLNLQLAVSICRRLAIAKFARSLLVITKTLAVNAAQDATDLVAKLKAYQNSSQTKKDHVHLKYVGLDQIEGTVRDNRKAGGLESSMSKVKWLKFATEVAITILRIDDMIKSDAEQKGGKSYHDAMDSGA</sequence>
<dbReference type="GO" id="GO:0005524">
    <property type="term" value="F:ATP binding"/>
    <property type="evidence" value="ECO:0007669"/>
    <property type="project" value="UniProtKB-KW"/>
</dbReference>
<dbReference type="Proteomes" id="UP001153712">
    <property type="component" value="Chromosome 15"/>
</dbReference>
<protein>
    <submittedName>
        <fullName evidence="4">Uncharacterized protein</fullName>
    </submittedName>
</protein>
<dbReference type="Pfam" id="PF00118">
    <property type="entry name" value="Cpn60_TCP1"/>
    <property type="match status" value="1"/>
</dbReference>
<dbReference type="GO" id="GO:0140662">
    <property type="term" value="F:ATP-dependent protein folding chaperone"/>
    <property type="evidence" value="ECO:0007669"/>
    <property type="project" value="InterPro"/>
</dbReference>
<dbReference type="InterPro" id="IPR027413">
    <property type="entry name" value="GROEL-like_equatorial_sf"/>
</dbReference>
<evidence type="ECO:0000256" key="3">
    <source>
        <dbReference type="ARBA" id="ARBA00023186"/>
    </source>
</evidence>
<keyword evidence="2" id="KW-0067">ATP-binding</keyword>
<dbReference type="PANTHER" id="PTHR11353">
    <property type="entry name" value="CHAPERONIN"/>
    <property type="match status" value="1"/>
</dbReference>
<dbReference type="Gene3D" id="1.10.560.10">
    <property type="entry name" value="GroEL-like equatorial domain"/>
    <property type="match status" value="1"/>
</dbReference>
<keyword evidence="5" id="KW-1185">Reference proteome</keyword>
<evidence type="ECO:0000256" key="1">
    <source>
        <dbReference type="ARBA" id="ARBA00022741"/>
    </source>
</evidence>
<evidence type="ECO:0000313" key="5">
    <source>
        <dbReference type="Proteomes" id="UP001153712"/>
    </source>
</evidence>
<gene>
    <name evidence="4" type="ORF">PHYEVI_LOCUS4420</name>
</gene>
<name>A0A9N9TPS2_PHYSR</name>
<keyword evidence="3" id="KW-0143">Chaperone</keyword>
<dbReference type="EMBL" id="OU900108">
    <property type="protein sequence ID" value="CAG9858027.1"/>
    <property type="molecule type" value="Genomic_DNA"/>
</dbReference>
<proteinExistence type="predicted"/>
<evidence type="ECO:0000313" key="4">
    <source>
        <dbReference type="EMBL" id="CAG9858027.1"/>
    </source>
</evidence>